<proteinExistence type="predicted"/>
<gene>
    <name evidence="2" type="ORF">FHS33_004375</name>
</gene>
<dbReference type="Proteomes" id="UP000530412">
    <property type="component" value="Unassembled WGS sequence"/>
</dbReference>
<evidence type="ECO:0000313" key="3">
    <source>
        <dbReference type="Proteomes" id="UP000530412"/>
    </source>
</evidence>
<reference evidence="2 3" key="1">
    <citation type="submission" date="2020-08" db="EMBL/GenBank/DDBJ databases">
        <title>Genomic Encyclopedia of Type Strains, Phase III (KMG-III): the genomes of soil and plant-associated and newly described type strains.</title>
        <authorList>
            <person name="Whitman W."/>
        </authorList>
    </citation>
    <scope>NUCLEOTIDE SEQUENCE [LARGE SCALE GENOMIC DNA]</scope>
    <source>
        <strain evidence="2 3">CECT 3271</strain>
    </source>
</reference>
<evidence type="ECO:0000256" key="1">
    <source>
        <dbReference type="SAM" id="MobiDB-lite"/>
    </source>
</evidence>
<dbReference type="EMBL" id="JACJIE010000011">
    <property type="protein sequence ID" value="MBA8945925.1"/>
    <property type="molecule type" value="Genomic_DNA"/>
</dbReference>
<protein>
    <submittedName>
        <fullName evidence="2">Uncharacterized protein</fullName>
    </submittedName>
</protein>
<evidence type="ECO:0000313" key="2">
    <source>
        <dbReference type="EMBL" id="MBA8945925.1"/>
    </source>
</evidence>
<accession>A0AA40SGW6</accession>
<feature type="region of interest" description="Disordered" evidence="1">
    <location>
        <begin position="1"/>
        <end position="27"/>
    </location>
</feature>
<name>A0AA40SGW6_9ACTN</name>
<sequence>MEGTAVPPVDASPVAEGGAHGRSAAADRRAGALPLAAGRVRGVAVAGVPLIDASPPPHVHQAAVQARAG</sequence>
<organism evidence="2 3">
    <name type="scientific">Streptomyces calvus</name>
    <dbReference type="NCBI Taxonomy" id="67282"/>
    <lineage>
        <taxon>Bacteria</taxon>
        <taxon>Bacillati</taxon>
        <taxon>Actinomycetota</taxon>
        <taxon>Actinomycetes</taxon>
        <taxon>Kitasatosporales</taxon>
        <taxon>Streptomycetaceae</taxon>
        <taxon>Streptomyces</taxon>
    </lineage>
</organism>
<dbReference type="RefSeq" id="WP_142192738.1">
    <property type="nucleotide sequence ID" value="NZ_BMSU01000010.1"/>
</dbReference>
<comment type="caution">
    <text evidence="2">The sequence shown here is derived from an EMBL/GenBank/DDBJ whole genome shotgun (WGS) entry which is preliminary data.</text>
</comment>
<dbReference type="AlphaFoldDB" id="A0AA40SGW6"/>